<dbReference type="GO" id="GO:0000271">
    <property type="term" value="P:polysaccharide biosynthetic process"/>
    <property type="evidence" value="ECO:0007669"/>
    <property type="project" value="TreeGrafter"/>
</dbReference>
<keyword evidence="4" id="KW-0032">Aminotransferase</keyword>
<dbReference type="GO" id="GO:0008483">
    <property type="term" value="F:transaminase activity"/>
    <property type="evidence" value="ECO:0007669"/>
    <property type="project" value="UniProtKB-KW"/>
</dbReference>
<name>A0A841U0Z9_9BACL</name>
<keyword evidence="2 3" id="KW-0663">Pyridoxal phosphate</keyword>
<dbReference type="Gene3D" id="3.40.640.10">
    <property type="entry name" value="Type I PLP-dependent aspartate aminotransferase-like (Major domain)"/>
    <property type="match status" value="1"/>
</dbReference>
<gene>
    <name evidence="4" type="primary">pseC</name>
    <name evidence="4" type="ORF">H7B90_15720</name>
</gene>
<evidence type="ECO:0000256" key="3">
    <source>
        <dbReference type="RuleBase" id="RU004508"/>
    </source>
</evidence>
<organism evidence="4 5">
    <name type="scientific">Cohnella xylanilytica</name>
    <dbReference type="NCBI Taxonomy" id="557555"/>
    <lineage>
        <taxon>Bacteria</taxon>
        <taxon>Bacillati</taxon>
        <taxon>Bacillota</taxon>
        <taxon>Bacilli</taxon>
        <taxon>Bacillales</taxon>
        <taxon>Paenibacillaceae</taxon>
        <taxon>Cohnella</taxon>
    </lineage>
</organism>
<dbReference type="CDD" id="cd00616">
    <property type="entry name" value="AHBA_syn"/>
    <property type="match status" value="1"/>
</dbReference>
<dbReference type="InterPro" id="IPR020026">
    <property type="entry name" value="PseC"/>
</dbReference>
<dbReference type="PANTHER" id="PTHR30244:SF34">
    <property type="entry name" value="DTDP-4-AMINO-4,6-DIDEOXYGALACTOSE TRANSAMINASE"/>
    <property type="match status" value="1"/>
</dbReference>
<dbReference type="Proteomes" id="UP000553776">
    <property type="component" value="Unassembled WGS sequence"/>
</dbReference>
<dbReference type="InterPro" id="IPR015424">
    <property type="entry name" value="PyrdxlP-dep_Trfase"/>
</dbReference>
<evidence type="ECO:0000313" key="5">
    <source>
        <dbReference type="Proteomes" id="UP000553776"/>
    </source>
</evidence>
<dbReference type="InterPro" id="IPR015421">
    <property type="entry name" value="PyrdxlP-dep_Trfase_major"/>
</dbReference>
<proteinExistence type="inferred from homology"/>
<comment type="similarity">
    <text evidence="3">Belongs to the DegT/DnrJ/EryC1 family.</text>
</comment>
<dbReference type="PIRSF" id="PIRSF000390">
    <property type="entry name" value="PLP_StrS"/>
    <property type="match status" value="1"/>
</dbReference>
<evidence type="ECO:0000313" key="4">
    <source>
        <dbReference type="EMBL" id="MBB6692858.1"/>
    </source>
</evidence>
<protein>
    <submittedName>
        <fullName evidence="4">UDP-4-amino-4, 6-dideoxy-N-acetyl-beta-L-altrosamine transaminase</fullName>
        <ecNumber evidence="4">2.6.1.92</ecNumber>
    </submittedName>
</protein>
<dbReference type="EMBL" id="JACJVR010000060">
    <property type="protein sequence ID" value="MBB6692858.1"/>
    <property type="molecule type" value="Genomic_DNA"/>
</dbReference>
<dbReference type="InterPro" id="IPR015422">
    <property type="entry name" value="PyrdxlP-dep_Trfase_small"/>
</dbReference>
<dbReference type="SUPFAM" id="SSF53383">
    <property type="entry name" value="PLP-dependent transferases"/>
    <property type="match status" value="1"/>
</dbReference>
<dbReference type="Gene3D" id="3.90.1150.10">
    <property type="entry name" value="Aspartate Aminotransferase, domain 1"/>
    <property type="match status" value="1"/>
</dbReference>
<feature type="active site" description="Proton acceptor" evidence="1">
    <location>
        <position position="192"/>
    </location>
</feature>
<dbReference type="PANTHER" id="PTHR30244">
    <property type="entry name" value="TRANSAMINASE"/>
    <property type="match status" value="1"/>
</dbReference>
<evidence type="ECO:0000256" key="1">
    <source>
        <dbReference type="PIRSR" id="PIRSR000390-1"/>
    </source>
</evidence>
<dbReference type="RefSeq" id="WP_185136847.1">
    <property type="nucleotide sequence ID" value="NZ_JACJVR010000060.1"/>
</dbReference>
<keyword evidence="5" id="KW-1185">Reference proteome</keyword>
<dbReference type="InterPro" id="IPR000653">
    <property type="entry name" value="DegT/StrS_aminotransferase"/>
</dbReference>
<keyword evidence="4" id="KW-0808">Transferase</keyword>
<comment type="caution">
    <text evidence="4">The sequence shown here is derived from an EMBL/GenBank/DDBJ whole genome shotgun (WGS) entry which is preliminary data.</text>
</comment>
<accession>A0A841U0Z9</accession>
<feature type="modified residue" description="N6-(pyridoxal phosphate)lysine" evidence="2">
    <location>
        <position position="192"/>
    </location>
</feature>
<dbReference type="AlphaFoldDB" id="A0A841U0Z9"/>
<dbReference type="Pfam" id="PF01041">
    <property type="entry name" value="DegT_DnrJ_EryC1"/>
    <property type="match status" value="1"/>
</dbReference>
<dbReference type="NCBIfam" id="TIGR03588">
    <property type="entry name" value="PseC"/>
    <property type="match status" value="1"/>
</dbReference>
<dbReference type="EC" id="2.6.1.92" evidence="4"/>
<sequence>MNRVPAPARRKTLLPYGRQWIDDRDIEAVEAVLRGDYLTTGPLIAEFESKFARAVGAEYAVAFSNGTAALHGACHAAGIGEGDEVITSPMTFAASANCVLYQRGKPVFADVDEETGNLDPASVAERITERTKTILPVHYAGQPARLDELRELAKARGLVVIEDAAHALGAVYKGRRIGSDGDMTMFSLHPVKHITTGEGGIIATNREDYYRKLLDFRNHGIVRDPSRLEKEPPAPWYYEMQSLGYNYRLTDFQAALGLSQLDKLELFVKRRKEIAARYDEAFRHSETVVIPRQEDGAESSWHLYVIRLRLDRLEIGRDEVFRRLLEENIGVQLHYIPVYLHPYYRRLGYPEGLCPAAERMYGRILSLPLYPAMTDKDAEDVVRAVQKATGT</sequence>
<dbReference type="GO" id="GO:0030170">
    <property type="term" value="F:pyridoxal phosphate binding"/>
    <property type="evidence" value="ECO:0007669"/>
    <property type="project" value="TreeGrafter"/>
</dbReference>
<evidence type="ECO:0000256" key="2">
    <source>
        <dbReference type="PIRSR" id="PIRSR000390-2"/>
    </source>
</evidence>
<reference evidence="4 5" key="1">
    <citation type="submission" date="2020-08" db="EMBL/GenBank/DDBJ databases">
        <title>Cohnella phylogeny.</title>
        <authorList>
            <person name="Dunlap C."/>
        </authorList>
    </citation>
    <scope>NUCLEOTIDE SEQUENCE [LARGE SCALE GENOMIC DNA]</scope>
    <source>
        <strain evidence="4 5">DSM 25239</strain>
    </source>
</reference>